<evidence type="ECO:0000259" key="1">
    <source>
        <dbReference type="Pfam" id="PF00501"/>
    </source>
</evidence>
<sequence>MNYFKLLWELRSLKNNTKKTKIQMEKLQKEKLSKILHYAYDHSDYYRTAFMQAGITKQTIDITPISEFPSINKKELIKHFDKLVTVDDVKQSELQVFDELEDTEDTFKNNYHVVHSSGSTGKPGYFIYDEQAWNHMLLGIIRGALWDMSMWDILKLLWKTPRIVYIAACDGRYGGAMAVGSGIEGVRALQLSLDIKQPLDEWINQIQKFKPNIVIGYSSAIKILAEQVSTGKVSVQIKRIISCGEPLNANLRSYLEQIFHCDIVNFYGASESLALGVELHGEEGMYLFDDMNYIEVENGKMYLTSLYNYAQPLIRYELSDRLVFDECDDHYPFSKIKNLAGRNEDLMWFQNEQGTREFLHPLAIEGFCMEHMLDYQFIQKDEHSFELDIEVSNEEYKDTIQKKMTTSITSMLKEKRLDYVEFAISFVDEILPDNRTGKKRLIILEKKGVTI</sequence>
<proteinExistence type="predicted"/>
<dbReference type="InterPro" id="IPR053158">
    <property type="entry name" value="CapK_Type1_Caps_Biosynth"/>
</dbReference>
<evidence type="ECO:0000313" key="3">
    <source>
        <dbReference type="Proteomes" id="UP000503330"/>
    </source>
</evidence>
<dbReference type="Gene3D" id="3.40.50.12780">
    <property type="entry name" value="N-terminal domain of ligase-like"/>
    <property type="match status" value="1"/>
</dbReference>
<dbReference type="GeneID" id="61926875"/>
<dbReference type="EMBL" id="CP048838">
    <property type="protein sequence ID" value="QJA03658.1"/>
    <property type="molecule type" value="Genomic_DNA"/>
</dbReference>
<dbReference type="AlphaFoldDB" id="A0AAP9SG98"/>
<dbReference type="Proteomes" id="UP000503330">
    <property type="component" value="Chromosome"/>
</dbReference>
<dbReference type="SUPFAM" id="SSF56801">
    <property type="entry name" value="Acetyl-CoA synthetase-like"/>
    <property type="match status" value="1"/>
</dbReference>
<dbReference type="InterPro" id="IPR042099">
    <property type="entry name" value="ANL_N_sf"/>
</dbReference>
<reference evidence="2 3" key="1">
    <citation type="submission" date="2020-02" db="EMBL/GenBank/DDBJ databases">
        <authorList>
            <person name="Kociolek L.K."/>
            <person name="Ozer E.A."/>
        </authorList>
    </citation>
    <scope>NUCLEOTIDE SEQUENCE [LARGE SCALE GENOMIC DNA]</scope>
    <source>
        <strain evidence="2 3">ATCC 14501</strain>
    </source>
</reference>
<dbReference type="PANTHER" id="PTHR36932">
    <property type="entry name" value="CAPSULAR POLYSACCHARIDE BIOSYNTHESIS PROTEIN"/>
    <property type="match status" value="1"/>
</dbReference>
<protein>
    <submittedName>
        <fullName evidence="2">Phenylacetate--CoA ligase family protein</fullName>
    </submittedName>
</protein>
<dbReference type="InterPro" id="IPR000873">
    <property type="entry name" value="AMP-dep_synth/lig_dom"/>
</dbReference>
<keyword evidence="2" id="KW-0436">Ligase</keyword>
<dbReference type="PANTHER" id="PTHR36932:SF1">
    <property type="entry name" value="CAPSULAR POLYSACCHARIDE BIOSYNTHESIS PROTEIN"/>
    <property type="match status" value="1"/>
</dbReference>
<gene>
    <name evidence="2" type="ORF">G4D54_15020</name>
</gene>
<dbReference type="RefSeq" id="WP_002609870.1">
    <property type="nucleotide sequence ID" value="NZ_BAAACC010000010.1"/>
</dbReference>
<accession>A0AAP9SG98</accession>
<evidence type="ECO:0000313" key="2">
    <source>
        <dbReference type="EMBL" id="QJA03658.1"/>
    </source>
</evidence>
<dbReference type="GO" id="GO:0016874">
    <property type="term" value="F:ligase activity"/>
    <property type="evidence" value="ECO:0007669"/>
    <property type="project" value="UniProtKB-KW"/>
</dbReference>
<dbReference type="Pfam" id="PF00501">
    <property type="entry name" value="AMP-binding"/>
    <property type="match status" value="1"/>
</dbReference>
<feature type="domain" description="AMP-dependent synthetase/ligase" evidence="1">
    <location>
        <begin position="77"/>
        <end position="277"/>
    </location>
</feature>
<organism evidence="2 3">
    <name type="scientific">Clostridium innocuum</name>
    <dbReference type="NCBI Taxonomy" id="1522"/>
    <lineage>
        <taxon>Bacteria</taxon>
        <taxon>Bacillati</taxon>
        <taxon>Bacillota</taxon>
        <taxon>Clostridia</taxon>
        <taxon>Eubacteriales</taxon>
        <taxon>Clostridiaceae</taxon>
        <taxon>Clostridium</taxon>
    </lineage>
</organism>
<name>A0AAP9SG98_CLOIN</name>